<name>A0A2D4LLP0_9SAUR</name>
<sequence length="111" mass="12354">MLSPVLVMSAQDRPRSNESSYLQEHYIDECHDKVLVLQFTRILGSTIIPHHSNNEPLSVDDDFHQDEDKSYAKGDPSPRPSVLPGKEIETEAMGSQAGEADSKKDTKEEAS</sequence>
<dbReference type="AlphaFoldDB" id="A0A2D4LLP0"/>
<feature type="region of interest" description="Disordered" evidence="1">
    <location>
        <begin position="48"/>
        <end position="111"/>
    </location>
</feature>
<evidence type="ECO:0000313" key="2">
    <source>
        <dbReference type="EMBL" id="LAB21967.1"/>
    </source>
</evidence>
<protein>
    <submittedName>
        <fullName evidence="2">Uncharacterized protein</fullName>
    </submittedName>
</protein>
<reference evidence="2" key="1">
    <citation type="submission" date="2017-07" db="EMBL/GenBank/DDBJ databases">
        <authorList>
            <person name="Mikheyev A."/>
            <person name="Grau M."/>
        </authorList>
    </citation>
    <scope>NUCLEOTIDE SEQUENCE</scope>
    <source>
        <tissue evidence="2">Venom_gland</tissue>
    </source>
</reference>
<dbReference type="EMBL" id="IACM01030323">
    <property type="protein sequence ID" value="LAB21967.1"/>
    <property type="molecule type" value="Transcribed_RNA"/>
</dbReference>
<accession>A0A2D4LLP0</accession>
<feature type="compositionally biased region" description="Basic and acidic residues" evidence="1">
    <location>
        <begin position="100"/>
        <end position="111"/>
    </location>
</feature>
<proteinExistence type="predicted"/>
<organism evidence="2">
    <name type="scientific">Micrurus spixii</name>
    <name type="common">Amazon coral snake</name>
    <dbReference type="NCBI Taxonomy" id="129469"/>
    <lineage>
        <taxon>Eukaryota</taxon>
        <taxon>Metazoa</taxon>
        <taxon>Chordata</taxon>
        <taxon>Craniata</taxon>
        <taxon>Vertebrata</taxon>
        <taxon>Euteleostomi</taxon>
        <taxon>Lepidosauria</taxon>
        <taxon>Squamata</taxon>
        <taxon>Bifurcata</taxon>
        <taxon>Unidentata</taxon>
        <taxon>Episquamata</taxon>
        <taxon>Toxicofera</taxon>
        <taxon>Serpentes</taxon>
        <taxon>Colubroidea</taxon>
        <taxon>Elapidae</taxon>
        <taxon>Elapinae</taxon>
        <taxon>Micrurus</taxon>
    </lineage>
</organism>
<reference evidence="2" key="2">
    <citation type="submission" date="2017-11" db="EMBL/GenBank/DDBJ databases">
        <title>Coralsnake Venomics: Analyses of Venom Gland Transcriptomes and Proteomes of Six Brazilian Taxa.</title>
        <authorList>
            <person name="Aird S.D."/>
            <person name="Jorge da Silva N."/>
            <person name="Qiu L."/>
            <person name="Villar-Briones A."/>
            <person name="Aparecida-Saddi V."/>
            <person name="Campos-Telles M.P."/>
            <person name="Grau M."/>
            <person name="Mikheyev A.S."/>
        </authorList>
    </citation>
    <scope>NUCLEOTIDE SEQUENCE</scope>
    <source>
        <tissue evidence="2">Venom_gland</tissue>
    </source>
</reference>
<evidence type="ECO:0000256" key="1">
    <source>
        <dbReference type="SAM" id="MobiDB-lite"/>
    </source>
</evidence>